<comment type="caution">
    <text evidence="6">The sequence shown here is derived from an EMBL/GenBank/DDBJ whole genome shotgun (WGS) entry which is preliminary data.</text>
</comment>
<protein>
    <recommendedName>
        <fullName evidence="5">Tyr recombinase domain-containing protein</fullName>
    </recommendedName>
</protein>
<accession>A0ABQ5PV44</accession>
<keyword evidence="2" id="KW-0229">DNA integration</keyword>
<dbReference type="CDD" id="cd00397">
    <property type="entry name" value="DNA_BRE_C"/>
    <property type="match status" value="1"/>
</dbReference>
<keyword evidence="3" id="KW-0233">DNA recombination</keyword>
<dbReference type="PROSITE" id="PS51898">
    <property type="entry name" value="TYR_RECOMBINASE"/>
    <property type="match status" value="1"/>
</dbReference>
<dbReference type="Gene3D" id="1.10.443.10">
    <property type="entry name" value="Intergrase catalytic core"/>
    <property type="match status" value="1"/>
</dbReference>
<dbReference type="InterPro" id="IPR011010">
    <property type="entry name" value="DNA_brk_join_enz"/>
</dbReference>
<dbReference type="SUPFAM" id="SSF56349">
    <property type="entry name" value="DNA breaking-rejoining enzymes"/>
    <property type="match status" value="1"/>
</dbReference>
<feature type="domain" description="Tyr recombinase" evidence="5">
    <location>
        <begin position="229"/>
        <end position="406"/>
    </location>
</feature>
<gene>
    <name evidence="6" type="ORF">GETHED_03640</name>
</gene>
<proteinExistence type="inferred from homology"/>
<dbReference type="Pfam" id="PF00589">
    <property type="entry name" value="Phage_integrase"/>
    <property type="match status" value="1"/>
</dbReference>
<feature type="region of interest" description="Disordered" evidence="4">
    <location>
        <begin position="1"/>
        <end position="53"/>
    </location>
</feature>
<dbReference type="EMBL" id="BSDC01000001">
    <property type="protein sequence ID" value="GLH66000.1"/>
    <property type="molecule type" value="Genomic_DNA"/>
</dbReference>
<dbReference type="Proteomes" id="UP001165044">
    <property type="component" value="Unassembled WGS sequence"/>
</dbReference>
<dbReference type="PANTHER" id="PTHR30629">
    <property type="entry name" value="PROPHAGE INTEGRASE"/>
    <property type="match status" value="1"/>
</dbReference>
<evidence type="ECO:0000256" key="4">
    <source>
        <dbReference type="SAM" id="MobiDB-lite"/>
    </source>
</evidence>
<dbReference type="InterPro" id="IPR050808">
    <property type="entry name" value="Phage_Integrase"/>
</dbReference>
<evidence type="ECO:0000313" key="7">
    <source>
        <dbReference type="Proteomes" id="UP001165044"/>
    </source>
</evidence>
<keyword evidence="7" id="KW-1185">Reference proteome</keyword>
<dbReference type="PANTHER" id="PTHR30629:SF2">
    <property type="entry name" value="PROPHAGE INTEGRASE INTS-RELATED"/>
    <property type="match status" value="1"/>
</dbReference>
<dbReference type="InterPro" id="IPR013762">
    <property type="entry name" value="Integrase-like_cat_sf"/>
</dbReference>
<evidence type="ECO:0000256" key="3">
    <source>
        <dbReference type="ARBA" id="ARBA00023172"/>
    </source>
</evidence>
<organism evidence="6 7">
    <name type="scientific">Geothrix edaphica</name>
    <dbReference type="NCBI Taxonomy" id="2927976"/>
    <lineage>
        <taxon>Bacteria</taxon>
        <taxon>Pseudomonadati</taxon>
        <taxon>Acidobacteriota</taxon>
        <taxon>Holophagae</taxon>
        <taxon>Holophagales</taxon>
        <taxon>Holophagaceae</taxon>
        <taxon>Geothrix</taxon>
    </lineage>
</organism>
<dbReference type="RefSeq" id="WP_285606089.1">
    <property type="nucleotide sequence ID" value="NZ_BSDC01000001.1"/>
</dbReference>
<evidence type="ECO:0000259" key="5">
    <source>
        <dbReference type="PROSITE" id="PS51898"/>
    </source>
</evidence>
<name>A0ABQ5PV44_9BACT</name>
<feature type="compositionally biased region" description="Basic and acidic residues" evidence="4">
    <location>
        <begin position="1"/>
        <end position="17"/>
    </location>
</feature>
<reference evidence="6" key="1">
    <citation type="journal article" date="2023" name="Antonie Van Leeuwenhoek">
        <title>Mesoterricola silvestris gen. nov., sp. nov., Mesoterricola sediminis sp. nov., Geothrix oryzae sp. nov., Geothrix edaphica sp. nov., Geothrix rubra sp. nov., and Geothrix limicola sp. nov., six novel members of Acidobacteriota isolated from soils.</title>
        <authorList>
            <person name="Itoh H."/>
            <person name="Sugisawa Y."/>
            <person name="Mise K."/>
            <person name="Xu Z."/>
            <person name="Kuniyasu M."/>
            <person name="Ushijima N."/>
            <person name="Kawano K."/>
            <person name="Kobayashi E."/>
            <person name="Shiratori Y."/>
            <person name="Masuda Y."/>
            <person name="Senoo K."/>
        </authorList>
    </citation>
    <scope>NUCLEOTIDE SEQUENCE</scope>
    <source>
        <strain evidence="6">Red802</strain>
    </source>
</reference>
<sequence length="428" mass="48524">MAKSKTDTKRSLSEDQLSRGAPQLSDERAPEVVEEQGAEGATSAKPKTNPRRGAIRYSNGIGWSDATQTWWVHVRSGKSTFTRDTGKRNRRDAESWLLNFRRAQAVLTGADYIPHLTVEEGLRLWVANVTLEPMRSRPPSEGHIENVKRAYELHVIPQIGRKEIERLQKSDLLDLVSRYKEGEGPHGLHDQGGPRNFIITLNIPLRWLLKTERVSRLPRLPMIPKMERKIPIIVPLEHFEELLRRYDRYVQYDLYAMIYIRVMALVGLRTTNARDLLKSQFRNGLSQLATGITKNGVEYLLPAPKDIQELLKHVPSMEDAAPLFPAPYARKRRSEGWCLEAFRRAAKDIGMTEKVAWHRLRATYASALVQMGADMFVLKELMGWETLAVAARYVNTSSSRLVSAQGSAADLLTGRGRDGREGQPPDRG</sequence>
<dbReference type="InterPro" id="IPR002104">
    <property type="entry name" value="Integrase_catalytic"/>
</dbReference>
<comment type="similarity">
    <text evidence="1">Belongs to the 'phage' integrase family.</text>
</comment>
<evidence type="ECO:0000256" key="1">
    <source>
        <dbReference type="ARBA" id="ARBA00008857"/>
    </source>
</evidence>
<evidence type="ECO:0000256" key="2">
    <source>
        <dbReference type="ARBA" id="ARBA00022908"/>
    </source>
</evidence>
<evidence type="ECO:0000313" key="6">
    <source>
        <dbReference type="EMBL" id="GLH66000.1"/>
    </source>
</evidence>